<evidence type="ECO:0000313" key="2">
    <source>
        <dbReference type="EMBL" id="AWM02525.1"/>
    </source>
</evidence>
<evidence type="ECO:0000313" key="3">
    <source>
        <dbReference type="Proteomes" id="UP000215884"/>
    </source>
</evidence>
<keyword evidence="1" id="KW-0812">Transmembrane</keyword>
<reference evidence="2 3" key="2">
    <citation type="journal article" date="2019" name="Int. J. Syst. Evol. Microbiol.">
        <title>Description and complete genome sequence of Bradyrhizobium amphicarpaeae sp. nov., harbouring photosystem and nitrogen-fixation genes.</title>
        <authorList>
            <person name="Bromfield E.S.P."/>
            <person name="Cloutier S."/>
            <person name="Nguyen H.D.T."/>
        </authorList>
    </citation>
    <scope>NUCLEOTIDE SEQUENCE [LARGE SCALE GENOMIC DNA]</scope>
    <source>
        <strain evidence="2 3">39S1MB</strain>
    </source>
</reference>
<feature type="transmembrane region" description="Helical" evidence="1">
    <location>
        <begin position="56"/>
        <end position="73"/>
    </location>
</feature>
<dbReference type="EMBL" id="CP029426">
    <property type="protein sequence ID" value="AWM02525.1"/>
    <property type="molecule type" value="Genomic_DNA"/>
</dbReference>
<proteinExistence type="predicted"/>
<gene>
    <name evidence="2" type="ORF">CIT40_22485</name>
</gene>
<name>A0A2U8PYB8_9BRAD</name>
<keyword evidence="3" id="KW-1185">Reference proteome</keyword>
<dbReference type="AlphaFoldDB" id="A0A2U8PYB8"/>
<feature type="transmembrane region" description="Helical" evidence="1">
    <location>
        <begin position="7"/>
        <end position="31"/>
    </location>
</feature>
<sequence length="80" mass="8460">MLARIKAVCLHSMTIAWSYCIALAGALASIIDDLADALGDPGVKDQISAAIGDVKTTGRILLAISVVTIIARLRTLRRIN</sequence>
<keyword evidence="1" id="KW-0472">Membrane</keyword>
<accession>A0A2U8PYB8</accession>
<evidence type="ECO:0000256" key="1">
    <source>
        <dbReference type="SAM" id="Phobius"/>
    </source>
</evidence>
<dbReference type="Proteomes" id="UP000215884">
    <property type="component" value="Chromosome"/>
</dbReference>
<dbReference type="RefSeq" id="WP_094891365.1">
    <property type="nucleotide sequence ID" value="NZ_CP029426.2"/>
</dbReference>
<dbReference type="KEGG" id="brq:CIT40_22485"/>
<keyword evidence="1" id="KW-1133">Transmembrane helix</keyword>
<reference evidence="2 3" key="1">
    <citation type="journal article" date="2017" name="Syst. Appl. Microbiol.">
        <title>Soybeans inoculated with root zone soils of Canadian native legumes harbour diverse and novel Bradyrhizobium spp. that possess agricultural potential.</title>
        <authorList>
            <person name="Bromfield E.S.P."/>
            <person name="Cloutier S."/>
            <person name="Tambong J.T."/>
            <person name="Tran Thi T.V."/>
        </authorList>
    </citation>
    <scope>NUCLEOTIDE SEQUENCE [LARGE SCALE GENOMIC DNA]</scope>
    <source>
        <strain evidence="2 3">39S1MB</strain>
    </source>
</reference>
<organism evidence="2 3">
    <name type="scientific">Bradyrhizobium amphicarpaeae</name>
    <dbReference type="NCBI Taxonomy" id="1404768"/>
    <lineage>
        <taxon>Bacteria</taxon>
        <taxon>Pseudomonadati</taxon>
        <taxon>Pseudomonadota</taxon>
        <taxon>Alphaproteobacteria</taxon>
        <taxon>Hyphomicrobiales</taxon>
        <taxon>Nitrobacteraceae</taxon>
        <taxon>Bradyrhizobium</taxon>
    </lineage>
</organism>
<protein>
    <submittedName>
        <fullName evidence="2">Uncharacterized protein</fullName>
    </submittedName>
</protein>